<evidence type="ECO:0000313" key="5">
    <source>
        <dbReference type="Proteomes" id="UP001206925"/>
    </source>
</evidence>
<name>A0AAD5GCU9_AMBAR</name>
<dbReference type="Pfam" id="PF14383">
    <property type="entry name" value="VARLMGL"/>
    <property type="match status" value="1"/>
</dbReference>
<feature type="region of interest" description="Disordered" evidence="1">
    <location>
        <begin position="612"/>
        <end position="631"/>
    </location>
</feature>
<reference evidence="4" key="1">
    <citation type="submission" date="2022-06" db="EMBL/GenBank/DDBJ databases">
        <title>Uncovering the hologenomic basis of an extraordinary plant invasion.</title>
        <authorList>
            <person name="Bieker V.C."/>
            <person name="Martin M.D."/>
            <person name="Gilbert T."/>
            <person name="Hodgins K."/>
            <person name="Battlay P."/>
            <person name="Petersen B."/>
            <person name="Wilson J."/>
        </authorList>
    </citation>
    <scope>NUCLEOTIDE SEQUENCE</scope>
    <source>
        <strain evidence="4">AA19_3_7</strain>
        <tissue evidence="4">Leaf</tissue>
    </source>
</reference>
<dbReference type="InterPro" id="IPR025486">
    <property type="entry name" value="DUF4378"/>
</dbReference>
<evidence type="ECO:0008006" key="6">
    <source>
        <dbReference type="Google" id="ProtNLM"/>
    </source>
</evidence>
<evidence type="ECO:0000259" key="2">
    <source>
        <dbReference type="Pfam" id="PF14309"/>
    </source>
</evidence>
<feature type="domain" description="DUF3741" evidence="3">
    <location>
        <begin position="15"/>
        <end position="36"/>
    </location>
</feature>
<dbReference type="PANTHER" id="PTHR46836">
    <property type="entry name" value="AFADIN"/>
    <property type="match status" value="1"/>
</dbReference>
<dbReference type="PANTHER" id="PTHR46836:SF8">
    <property type="entry name" value="AFADIN"/>
    <property type="match status" value="1"/>
</dbReference>
<comment type="caution">
    <text evidence="4">The sequence shown here is derived from an EMBL/GenBank/DDBJ whole genome shotgun (WGS) entry which is preliminary data.</text>
</comment>
<protein>
    <recommendedName>
        <fullName evidence="6">DUF3741 domain-containing protein</fullName>
    </recommendedName>
</protein>
<keyword evidence="5" id="KW-1185">Reference proteome</keyword>
<feature type="domain" description="DUF4378" evidence="2">
    <location>
        <begin position="639"/>
        <end position="786"/>
    </location>
</feature>
<organism evidence="4 5">
    <name type="scientific">Ambrosia artemisiifolia</name>
    <name type="common">Common ragweed</name>
    <dbReference type="NCBI Taxonomy" id="4212"/>
    <lineage>
        <taxon>Eukaryota</taxon>
        <taxon>Viridiplantae</taxon>
        <taxon>Streptophyta</taxon>
        <taxon>Embryophyta</taxon>
        <taxon>Tracheophyta</taxon>
        <taxon>Spermatophyta</taxon>
        <taxon>Magnoliopsida</taxon>
        <taxon>eudicotyledons</taxon>
        <taxon>Gunneridae</taxon>
        <taxon>Pentapetalae</taxon>
        <taxon>asterids</taxon>
        <taxon>campanulids</taxon>
        <taxon>Asterales</taxon>
        <taxon>Asteraceae</taxon>
        <taxon>Asteroideae</taxon>
        <taxon>Heliantheae alliance</taxon>
        <taxon>Heliantheae</taxon>
        <taxon>Ambrosia</taxon>
    </lineage>
</organism>
<evidence type="ECO:0000256" key="1">
    <source>
        <dbReference type="SAM" id="MobiDB-lite"/>
    </source>
</evidence>
<accession>A0AAD5GCU9</accession>
<dbReference type="Proteomes" id="UP001206925">
    <property type="component" value="Unassembled WGS sequence"/>
</dbReference>
<proteinExistence type="predicted"/>
<dbReference type="AlphaFoldDB" id="A0AAD5GCU9"/>
<sequence length="796" mass="90890">MKTLSAKDMSDKTLAKMRSPNLVAKLMGLDGLPSSQPTAKRIEQPFKHDQLNKKTTTEQQYFKDVFEDPEASSHVGNQACSPQMTAKRISAKLELGYIKERCDEMIRESIAIKTKLERVDSSPDLMLRFLHNDRQDIPFASRCNEITVLKPSSYGSRYRSSGKVLKEAVNCRGHVHVSHQRNENGHLGYSCHCNDNLYRSSRYPLERKDTTIISPTEIVVLKPNVAKNYSDKMFLHSADEYIKNRESEFYDREEVRCFRHKSREAREIARRITSQMKDGFESGHVNVHHSGHIEYASAFASESEMVAVSSGHSFHQSARPKCSHSNMCESVVIREEKTRLSPRWKTKRYKDAGMVGKSSIVEEMLSVPNSETRAHSKAGYSRGPVGVYDEYRPYGCRDGYLSTSRSRSLPPSHNQSKKVSDYYEAFADEKPMVYDKHIHRAKFRGVKGTFSHRDISRSRTLQCSNRYHSSQHSSACSPEFDNILPTETYFENNDPAEQESLISDIHDATSNAASVIDVCMHGDADSSAVDEDSLNSQEPMTAISSGTVSGHLSAPELESCEGSKAFDQDGQISVLEVSPTEDLSSGSDCFERVGSQLHELRKQLHLLKMESGTTYDSPNEDIEQRSSSCTVSESENLESTYLTDLLQSFSFYDPDPCTFITKWYSEDHHRPIDPQLYDHLEKKHSQIPRHERRLFHDRLNEAMFLLSKTMVSWSFGQRRTQMTLTESWFKDQLQKVLDMQEKDANREIEDNHISIENDLHWLKPASEIDVVCKHVAEVLVDDLVLEIVIVCKYMYR</sequence>
<dbReference type="EMBL" id="JAMZMK010009192">
    <property type="protein sequence ID" value="KAI7736794.1"/>
    <property type="molecule type" value="Genomic_DNA"/>
</dbReference>
<evidence type="ECO:0000259" key="3">
    <source>
        <dbReference type="Pfam" id="PF14383"/>
    </source>
</evidence>
<dbReference type="Pfam" id="PF14309">
    <property type="entry name" value="DUF4378"/>
    <property type="match status" value="1"/>
</dbReference>
<evidence type="ECO:0000313" key="4">
    <source>
        <dbReference type="EMBL" id="KAI7736794.1"/>
    </source>
</evidence>
<gene>
    <name evidence="4" type="ORF">M8C21_011229</name>
</gene>
<dbReference type="InterPro" id="IPR032795">
    <property type="entry name" value="DUF3741-assoc"/>
</dbReference>